<organism evidence="2 3">
    <name type="scientific">Adiantum capillus-veneris</name>
    <name type="common">Maidenhair fern</name>
    <dbReference type="NCBI Taxonomy" id="13818"/>
    <lineage>
        <taxon>Eukaryota</taxon>
        <taxon>Viridiplantae</taxon>
        <taxon>Streptophyta</taxon>
        <taxon>Embryophyta</taxon>
        <taxon>Tracheophyta</taxon>
        <taxon>Polypodiopsida</taxon>
        <taxon>Polypodiidae</taxon>
        <taxon>Polypodiales</taxon>
        <taxon>Pteridineae</taxon>
        <taxon>Pteridaceae</taxon>
        <taxon>Vittarioideae</taxon>
        <taxon>Adiantum</taxon>
    </lineage>
</organism>
<feature type="region of interest" description="Disordered" evidence="1">
    <location>
        <begin position="180"/>
        <end position="200"/>
    </location>
</feature>
<gene>
    <name evidence="2" type="ORF">GOP47_0004265</name>
</gene>
<protein>
    <submittedName>
        <fullName evidence="2">Uncharacterized protein</fullName>
    </submittedName>
</protein>
<dbReference type="PANTHER" id="PTHR34684">
    <property type="entry name" value="OS08G0192200 PROTEIN"/>
    <property type="match status" value="1"/>
</dbReference>
<dbReference type="PANTHER" id="PTHR34684:SF1">
    <property type="entry name" value="OS08G0192200 PROTEIN"/>
    <property type="match status" value="1"/>
</dbReference>
<feature type="compositionally biased region" description="Polar residues" evidence="1">
    <location>
        <begin position="101"/>
        <end position="111"/>
    </location>
</feature>
<evidence type="ECO:0000256" key="1">
    <source>
        <dbReference type="SAM" id="MobiDB-lite"/>
    </source>
</evidence>
<reference evidence="2" key="1">
    <citation type="submission" date="2021-01" db="EMBL/GenBank/DDBJ databases">
        <title>Adiantum capillus-veneris genome.</title>
        <authorList>
            <person name="Fang Y."/>
            <person name="Liao Q."/>
        </authorList>
    </citation>
    <scope>NUCLEOTIDE SEQUENCE</scope>
    <source>
        <strain evidence="2">H3</strain>
        <tissue evidence="2">Leaf</tissue>
    </source>
</reference>
<evidence type="ECO:0000313" key="2">
    <source>
        <dbReference type="EMBL" id="KAI5081082.1"/>
    </source>
</evidence>
<feature type="compositionally biased region" description="Basic and acidic residues" evidence="1">
    <location>
        <begin position="232"/>
        <end position="244"/>
    </location>
</feature>
<dbReference type="AlphaFoldDB" id="A0A9D4ZPE4"/>
<dbReference type="EMBL" id="JABFUD020000004">
    <property type="protein sequence ID" value="KAI5081082.1"/>
    <property type="molecule type" value="Genomic_DNA"/>
</dbReference>
<proteinExistence type="predicted"/>
<feature type="region of interest" description="Disordered" evidence="1">
    <location>
        <begin position="78"/>
        <end position="111"/>
    </location>
</feature>
<dbReference type="OrthoDB" id="552995at2759"/>
<accession>A0A9D4ZPE4</accession>
<evidence type="ECO:0000313" key="3">
    <source>
        <dbReference type="Proteomes" id="UP000886520"/>
    </source>
</evidence>
<feature type="compositionally biased region" description="Basic residues" evidence="1">
    <location>
        <begin position="253"/>
        <end position="280"/>
    </location>
</feature>
<name>A0A9D4ZPE4_ADICA</name>
<sequence length="280" mass="32671">MDPETEKHFAALIMEEATRLRLQAEKEGVHAYLAKPRVRGKPNPQFLKATVRSIAQANRAAEVNGMWKCRAREIELEERERKKSRHRHKSDSSSRYLDRGSYNTHCQQKNMSNKSRIEYRELSPSPMSHNNREVDRVLDNYCSDMPQYGDEDLAQDFEDQGLKEEEIEYFLQSRVKRGRGTVGSRMDETGPYPSAQSGLADDSIVRVKEEWEQRIIGPSREVLDRQLVLDSKSMDKKQKMKEAEECSGDASRRKVKKKEKREKKKRKHSLKKSKKRSDNV</sequence>
<keyword evidence="3" id="KW-1185">Reference proteome</keyword>
<comment type="caution">
    <text evidence="2">The sequence shown here is derived from an EMBL/GenBank/DDBJ whole genome shotgun (WGS) entry which is preliminary data.</text>
</comment>
<dbReference type="Proteomes" id="UP000886520">
    <property type="component" value="Chromosome 4"/>
</dbReference>
<feature type="region of interest" description="Disordered" evidence="1">
    <location>
        <begin position="227"/>
        <end position="280"/>
    </location>
</feature>